<dbReference type="Pfam" id="PF00990">
    <property type="entry name" value="GGDEF"/>
    <property type="match status" value="1"/>
</dbReference>
<reference evidence="6 7" key="1">
    <citation type="submission" date="2017-11" db="EMBL/GenBank/DDBJ databases">
        <title>Draft genome sequence of environmental isolate Aeromonas lusitania sp. nov. MDC 2473.</title>
        <authorList>
            <person name="Colston S.M."/>
            <person name="Navarro A."/>
            <person name="Martinez-Murcia A.J."/>
            <person name="Graf J."/>
        </authorList>
    </citation>
    <scope>NUCLEOTIDE SEQUENCE [LARGE SCALE GENOMIC DNA]</scope>
    <source>
        <strain evidence="6 7">MDC 2473</strain>
    </source>
</reference>
<feature type="transmembrane region" description="Helical" evidence="4">
    <location>
        <begin position="98"/>
        <end position="117"/>
    </location>
</feature>
<dbReference type="SUPFAM" id="SSF55073">
    <property type="entry name" value="Nucleotide cyclase"/>
    <property type="match status" value="1"/>
</dbReference>
<dbReference type="InterPro" id="IPR043128">
    <property type="entry name" value="Rev_trsase/Diguanyl_cyclase"/>
</dbReference>
<dbReference type="OrthoDB" id="9812260at2"/>
<dbReference type="InterPro" id="IPR029787">
    <property type="entry name" value="Nucleotide_cyclase"/>
</dbReference>
<feature type="transmembrane region" description="Helical" evidence="4">
    <location>
        <begin position="31"/>
        <end position="49"/>
    </location>
</feature>
<dbReference type="PROSITE" id="PS50887">
    <property type="entry name" value="GGDEF"/>
    <property type="match status" value="1"/>
</dbReference>
<comment type="cofactor">
    <cofactor evidence="1">
        <name>Mg(2+)</name>
        <dbReference type="ChEBI" id="CHEBI:18420"/>
    </cofactor>
</comment>
<protein>
    <recommendedName>
        <fullName evidence="2">diguanylate cyclase</fullName>
        <ecNumber evidence="2">2.7.7.65</ecNumber>
    </recommendedName>
</protein>
<dbReference type="EMBL" id="PGCP01000002">
    <property type="protein sequence ID" value="PJC95052.1"/>
    <property type="molecule type" value="Genomic_DNA"/>
</dbReference>
<evidence type="ECO:0000259" key="5">
    <source>
        <dbReference type="PROSITE" id="PS50887"/>
    </source>
</evidence>
<dbReference type="EC" id="2.7.7.65" evidence="2"/>
<comment type="caution">
    <text evidence="6">The sequence shown here is derived from an EMBL/GenBank/DDBJ whole genome shotgun (WGS) entry which is preliminary data.</text>
</comment>
<dbReference type="Proteomes" id="UP000232060">
    <property type="component" value="Unassembled WGS sequence"/>
</dbReference>
<dbReference type="PANTHER" id="PTHR45138:SF9">
    <property type="entry name" value="DIGUANYLATE CYCLASE DGCM-RELATED"/>
    <property type="match status" value="1"/>
</dbReference>
<evidence type="ECO:0000313" key="6">
    <source>
        <dbReference type="EMBL" id="PJC95052.1"/>
    </source>
</evidence>
<dbReference type="CDD" id="cd01949">
    <property type="entry name" value="GGDEF"/>
    <property type="match status" value="1"/>
</dbReference>
<sequence>MLSAEQRRLASRFEHHLHDARRRALEGGLRWFWVINLIAILFLITRFYVYWDAQMMPTGLLPWHYEWQLIAMLGICLLLPLLWRWLSRQPSSLWRPWLWGCALCWGMVWASTGHTISQVDPKGGFGLSFNMVSLLLLTALIAFYSEMRLFYCLAATPLLFVLIRAYGSPSPINMINGLSVVVLLTVLETGRRMLNGWFELAVSREHDNLVLARKLDVMANSDPLTGVANRRYFATVSEQILKEVRAHQTSLALILLDVDFFKLFNDRYGHQRGDECLIAVADCLRTSLREPTDVVARYGGEEFVILLYGADGAAAETVAKRIASELAICAIPHADSSVAEQVTASLGIALLRSGETIGELLVRADEALYRVKDGGRNGYQTAP</sequence>
<proteinExistence type="predicted"/>
<feature type="transmembrane region" description="Helical" evidence="4">
    <location>
        <begin position="69"/>
        <end position="86"/>
    </location>
</feature>
<keyword evidence="4" id="KW-0812">Transmembrane</keyword>
<evidence type="ECO:0000256" key="4">
    <source>
        <dbReference type="SAM" id="Phobius"/>
    </source>
</evidence>
<evidence type="ECO:0000313" key="7">
    <source>
        <dbReference type="Proteomes" id="UP000232060"/>
    </source>
</evidence>
<dbReference type="InterPro" id="IPR033444">
    <property type="entry name" value="MASE5"/>
</dbReference>
<keyword evidence="4" id="KW-0472">Membrane</keyword>
<dbReference type="Pfam" id="PF17178">
    <property type="entry name" value="MASE5"/>
    <property type="match status" value="1"/>
</dbReference>
<dbReference type="GO" id="GO:1902201">
    <property type="term" value="P:negative regulation of bacterial-type flagellum-dependent cell motility"/>
    <property type="evidence" value="ECO:0007669"/>
    <property type="project" value="TreeGrafter"/>
</dbReference>
<dbReference type="GO" id="GO:0052621">
    <property type="term" value="F:diguanylate cyclase activity"/>
    <property type="evidence" value="ECO:0007669"/>
    <property type="project" value="UniProtKB-EC"/>
</dbReference>
<accession>A0A2M8HES3</accession>
<dbReference type="InterPro" id="IPR000160">
    <property type="entry name" value="GGDEF_dom"/>
</dbReference>
<keyword evidence="7" id="KW-1185">Reference proteome</keyword>
<dbReference type="PANTHER" id="PTHR45138">
    <property type="entry name" value="REGULATORY COMPONENTS OF SENSORY TRANSDUCTION SYSTEM"/>
    <property type="match status" value="1"/>
</dbReference>
<dbReference type="GO" id="GO:0005886">
    <property type="term" value="C:plasma membrane"/>
    <property type="evidence" value="ECO:0007669"/>
    <property type="project" value="TreeGrafter"/>
</dbReference>
<organism evidence="6 7">
    <name type="scientific">Aeromonas lusitana</name>
    <dbReference type="NCBI Taxonomy" id="931529"/>
    <lineage>
        <taxon>Bacteria</taxon>
        <taxon>Pseudomonadati</taxon>
        <taxon>Pseudomonadota</taxon>
        <taxon>Gammaproteobacteria</taxon>
        <taxon>Aeromonadales</taxon>
        <taxon>Aeromonadaceae</taxon>
        <taxon>Aeromonas</taxon>
    </lineage>
</organism>
<dbReference type="GO" id="GO:0043709">
    <property type="term" value="P:cell adhesion involved in single-species biofilm formation"/>
    <property type="evidence" value="ECO:0007669"/>
    <property type="project" value="TreeGrafter"/>
</dbReference>
<dbReference type="SMART" id="SM00267">
    <property type="entry name" value="GGDEF"/>
    <property type="match status" value="1"/>
</dbReference>
<dbReference type="AlphaFoldDB" id="A0A2M8HES3"/>
<evidence type="ECO:0000256" key="3">
    <source>
        <dbReference type="ARBA" id="ARBA00034247"/>
    </source>
</evidence>
<name>A0A2M8HES3_9GAMM</name>
<dbReference type="InterPro" id="IPR050469">
    <property type="entry name" value="Diguanylate_Cyclase"/>
</dbReference>
<dbReference type="FunFam" id="3.30.70.270:FF:000001">
    <property type="entry name" value="Diguanylate cyclase domain protein"/>
    <property type="match status" value="1"/>
</dbReference>
<dbReference type="NCBIfam" id="TIGR00254">
    <property type="entry name" value="GGDEF"/>
    <property type="match status" value="1"/>
</dbReference>
<comment type="catalytic activity">
    <reaction evidence="3">
        <text>2 GTP = 3',3'-c-di-GMP + 2 diphosphate</text>
        <dbReference type="Rhea" id="RHEA:24898"/>
        <dbReference type="ChEBI" id="CHEBI:33019"/>
        <dbReference type="ChEBI" id="CHEBI:37565"/>
        <dbReference type="ChEBI" id="CHEBI:58805"/>
        <dbReference type="EC" id="2.7.7.65"/>
    </reaction>
</comment>
<feature type="transmembrane region" description="Helical" evidence="4">
    <location>
        <begin position="149"/>
        <end position="166"/>
    </location>
</feature>
<feature type="domain" description="GGDEF" evidence="5">
    <location>
        <begin position="249"/>
        <end position="383"/>
    </location>
</feature>
<gene>
    <name evidence="6" type="ORF">CUC44_01300</name>
</gene>
<dbReference type="RefSeq" id="WP_100858200.1">
    <property type="nucleotide sequence ID" value="NZ_PGCP01000002.1"/>
</dbReference>
<feature type="transmembrane region" description="Helical" evidence="4">
    <location>
        <begin position="123"/>
        <end position="144"/>
    </location>
</feature>
<evidence type="ECO:0000256" key="1">
    <source>
        <dbReference type="ARBA" id="ARBA00001946"/>
    </source>
</evidence>
<keyword evidence="4" id="KW-1133">Transmembrane helix</keyword>
<dbReference type="Gene3D" id="3.30.70.270">
    <property type="match status" value="1"/>
</dbReference>
<evidence type="ECO:0000256" key="2">
    <source>
        <dbReference type="ARBA" id="ARBA00012528"/>
    </source>
</evidence>